<dbReference type="EMBL" id="CP020918">
    <property type="protein sequence ID" value="AWG22358.1"/>
    <property type="molecule type" value="Genomic_DNA"/>
</dbReference>
<dbReference type="InterPro" id="IPR003594">
    <property type="entry name" value="HATPase_dom"/>
</dbReference>
<reference evidence="8 9" key="1">
    <citation type="submission" date="2017-04" db="EMBL/GenBank/DDBJ databases">
        <title>Compelte genome sequence of WV33.</title>
        <authorList>
            <person name="Lee P.C."/>
        </authorList>
    </citation>
    <scope>NUCLEOTIDE SEQUENCE [LARGE SCALE GENOMIC DNA]</scope>
    <source>
        <strain evidence="8 9">WV33</strain>
    </source>
</reference>
<dbReference type="NCBIfam" id="TIGR00229">
    <property type="entry name" value="sensory_box"/>
    <property type="match status" value="1"/>
</dbReference>
<evidence type="ECO:0000313" key="8">
    <source>
        <dbReference type="EMBL" id="AWG22358.1"/>
    </source>
</evidence>
<dbReference type="InterPro" id="IPR000014">
    <property type="entry name" value="PAS"/>
</dbReference>
<dbReference type="PROSITE" id="PS50112">
    <property type="entry name" value="PAS"/>
    <property type="match status" value="1"/>
</dbReference>
<dbReference type="CDD" id="cd00130">
    <property type="entry name" value="PAS"/>
    <property type="match status" value="1"/>
</dbReference>
<dbReference type="InterPro" id="IPR036890">
    <property type="entry name" value="HATPase_C_sf"/>
</dbReference>
<evidence type="ECO:0000256" key="3">
    <source>
        <dbReference type="ARBA" id="ARBA00022553"/>
    </source>
</evidence>
<sequence length="370" mass="42642">MRKMLRIINGKAPKETFETEATFEDFFNKSPDLLCISGYDGYFKKINPAVCKLLEYTEEELKAKPINQFIYYEDKETTTFARKSIKDHNHLVNFENRYITKSGRIVWLLWTSIPIENKQYIYAIAKNVTHKKQLEEERNLHLAKLNQAVEEYKQLTFAAAHDLRSPVNNLISVFDLLEIEKITDSESVEYLNITKDTIEGLKNSLNDYINVLSDKIKSSSPVERISFQETLEDVIFSINSYISNSNTTINSDFTAFDLLYFNKTYMKSIFLNLITNSIKYSKTETFPVISIYSIIDEGVRKLIIEDNGIGFDMKNVGSKIFGLHQKFNDNSDSNGIGLYLVYNHVINMGGQIQVESALDQGAKFTITFRD</sequence>
<feature type="domain" description="PAS" evidence="7">
    <location>
        <begin position="19"/>
        <end position="76"/>
    </location>
</feature>
<dbReference type="Proteomes" id="UP000244527">
    <property type="component" value="Chromosome"/>
</dbReference>
<evidence type="ECO:0000256" key="5">
    <source>
        <dbReference type="ARBA" id="ARBA00022777"/>
    </source>
</evidence>
<keyword evidence="3" id="KW-0597">Phosphoprotein</keyword>
<dbReference type="SMART" id="SM00387">
    <property type="entry name" value="HATPase_c"/>
    <property type="match status" value="1"/>
</dbReference>
<keyword evidence="4" id="KW-0808">Transferase</keyword>
<dbReference type="Pfam" id="PF02518">
    <property type="entry name" value="HATPase_c"/>
    <property type="match status" value="1"/>
</dbReference>
<organism evidence="8 9">
    <name type="scientific">Flavobacterium faecale</name>
    <dbReference type="NCBI Taxonomy" id="1355330"/>
    <lineage>
        <taxon>Bacteria</taxon>
        <taxon>Pseudomonadati</taxon>
        <taxon>Bacteroidota</taxon>
        <taxon>Flavobacteriia</taxon>
        <taxon>Flavobacteriales</taxon>
        <taxon>Flavobacteriaceae</taxon>
        <taxon>Flavobacterium</taxon>
    </lineage>
</organism>
<dbReference type="Pfam" id="PF13426">
    <property type="entry name" value="PAS_9"/>
    <property type="match status" value="1"/>
</dbReference>
<dbReference type="InterPro" id="IPR003661">
    <property type="entry name" value="HisK_dim/P_dom"/>
</dbReference>
<evidence type="ECO:0000256" key="1">
    <source>
        <dbReference type="ARBA" id="ARBA00000085"/>
    </source>
</evidence>
<feature type="domain" description="Histidine kinase" evidence="6">
    <location>
        <begin position="158"/>
        <end position="370"/>
    </location>
</feature>
<dbReference type="InterPro" id="IPR052162">
    <property type="entry name" value="Sensor_kinase/Photoreceptor"/>
</dbReference>
<dbReference type="SUPFAM" id="SSF55785">
    <property type="entry name" value="PYP-like sensor domain (PAS domain)"/>
    <property type="match status" value="1"/>
</dbReference>
<evidence type="ECO:0000256" key="2">
    <source>
        <dbReference type="ARBA" id="ARBA00012438"/>
    </source>
</evidence>
<dbReference type="SMART" id="SM00091">
    <property type="entry name" value="PAS"/>
    <property type="match status" value="1"/>
</dbReference>
<dbReference type="KEGG" id="ffa:FFWV33_12905"/>
<dbReference type="PANTHER" id="PTHR43304:SF1">
    <property type="entry name" value="PAC DOMAIN-CONTAINING PROTEIN"/>
    <property type="match status" value="1"/>
</dbReference>
<name>A0A2S1LF70_9FLAO</name>
<dbReference type="InterPro" id="IPR036097">
    <property type="entry name" value="HisK_dim/P_sf"/>
</dbReference>
<protein>
    <recommendedName>
        <fullName evidence="2">histidine kinase</fullName>
        <ecNumber evidence="2">2.7.13.3</ecNumber>
    </recommendedName>
</protein>
<dbReference type="GO" id="GO:0000155">
    <property type="term" value="F:phosphorelay sensor kinase activity"/>
    <property type="evidence" value="ECO:0007669"/>
    <property type="project" value="InterPro"/>
</dbReference>
<dbReference type="Gene3D" id="3.30.565.10">
    <property type="entry name" value="Histidine kinase-like ATPase, C-terminal domain"/>
    <property type="match status" value="1"/>
</dbReference>
<dbReference type="InterPro" id="IPR035965">
    <property type="entry name" value="PAS-like_dom_sf"/>
</dbReference>
<dbReference type="InterPro" id="IPR005467">
    <property type="entry name" value="His_kinase_dom"/>
</dbReference>
<dbReference type="SUPFAM" id="SSF47384">
    <property type="entry name" value="Homodimeric domain of signal transducing histidine kinase"/>
    <property type="match status" value="1"/>
</dbReference>
<keyword evidence="5 8" id="KW-0418">Kinase</keyword>
<evidence type="ECO:0000256" key="4">
    <source>
        <dbReference type="ARBA" id="ARBA00022679"/>
    </source>
</evidence>
<dbReference type="CDD" id="cd00082">
    <property type="entry name" value="HisKA"/>
    <property type="match status" value="1"/>
</dbReference>
<dbReference type="SUPFAM" id="SSF55874">
    <property type="entry name" value="ATPase domain of HSP90 chaperone/DNA topoisomerase II/histidine kinase"/>
    <property type="match status" value="1"/>
</dbReference>
<dbReference type="EC" id="2.7.13.3" evidence="2"/>
<accession>A0A2S1LF70</accession>
<dbReference type="Gene3D" id="1.10.287.130">
    <property type="match status" value="1"/>
</dbReference>
<dbReference type="PANTHER" id="PTHR43304">
    <property type="entry name" value="PHYTOCHROME-LIKE PROTEIN CPH1"/>
    <property type="match status" value="1"/>
</dbReference>
<dbReference type="AlphaFoldDB" id="A0A2S1LF70"/>
<dbReference type="Gene3D" id="3.30.450.20">
    <property type="entry name" value="PAS domain"/>
    <property type="match status" value="1"/>
</dbReference>
<gene>
    <name evidence="8" type="ORF">FFWV33_12905</name>
</gene>
<dbReference type="PROSITE" id="PS50109">
    <property type="entry name" value="HIS_KIN"/>
    <property type="match status" value="1"/>
</dbReference>
<comment type="catalytic activity">
    <reaction evidence="1">
        <text>ATP + protein L-histidine = ADP + protein N-phospho-L-histidine.</text>
        <dbReference type="EC" id="2.7.13.3"/>
    </reaction>
</comment>
<evidence type="ECO:0000313" key="9">
    <source>
        <dbReference type="Proteomes" id="UP000244527"/>
    </source>
</evidence>
<evidence type="ECO:0000259" key="7">
    <source>
        <dbReference type="PROSITE" id="PS50112"/>
    </source>
</evidence>
<proteinExistence type="predicted"/>
<keyword evidence="9" id="KW-1185">Reference proteome</keyword>
<evidence type="ECO:0000259" key="6">
    <source>
        <dbReference type="PROSITE" id="PS50109"/>
    </source>
</evidence>